<sequence>MKQIFHDNRAVATSVGFILTFSITVITFLLVMNASYNMMEQSEQTVMREEFEIHGSNIALQLTEMESLVNITTNAGGEVGEIRYEILLPLKVANEYYYVEFVEFSDNDKEMIFESHGRDETRVKIPFELRNVNIKNTTINSASGEHFMLYNNTAKIIEIH</sequence>
<accession>A0A099T1A9</accession>
<evidence type="ECO:0000256" key="1">
    <source>
        <dbReference type="SAM" id="Phobius"/>
    </source>
</evidence>
<dbReference type="Pfam" id="PF23928">
    <property type="entry name" value="DUF7266"/>
    <property type="match status" value="1"/>
</dbReference>
<keyword evidence="3" id="KW-1185">Reference proteome</keyword>
<dbReference type="Proteomes" id="UP000029859">
    <property type="component" value="Unassembled WGS sequence"/>
</dbReference>
<gene>
    <name evidence="2" type="ORF">LI82_09670</name>
</gene>
<dbReference type="OrthoDB" id="118020at2157"/>
<dbReference type="RefSeq" id="WP_048195213.1">
    <property type="nucleotide sequence ID" value="NZ_CAAGSM010000001.1"/>
</dbReference>
<organism evidence="2 3">
    <name type="scientific">Methanococcoides methylutens</name>
    <dbReference type="NCBI Taxonomy" id="2226"/>
    <lineage>
        <taxon>Archaea</taxon>
        <taxon>Methanobacteriati</taxon>
        <taxon>Methanobacteriota</taxon>
        <taxon>Stenosarchaea group</taxon>
        <taxon>Methanomicrobia</taxon>
        <taxon>Methanosarcinales</taxon>
        <taxon>Methanosarcinaceae</taxon>
        <taxon>Methanococcoides</taxon>
    </lineage>
</organism>
<dbReference type="InterPro" id="IPR055690">
    <property type="entry name" value="DUF7266"/>
</dbReference>
<dbReference type="EMBL" id="JRHO01000014">
    <property type="protein sequence ID" value="KGK98006.1"/>
    <property type="molecule type" value="Genomic_DNA"/>
</dbReference>
<reference evidence="2 3" key="1">
    <citation type="submission" date="2014-09" db="EMBL/GenBank/DDBJ databases">
        <title>Draft genome sequence of an obligately methylotrophic methanogen, Methanococcoides methylutens, isolated from marine sediment.</title>
        <authorList>
            <person name="Guan Y."/>
            <person name="Ngugi D.K."/>
            <person name="Blom J."/>
            <person name="Ali S."/>
            <person name="Ferry J.G."/>
            <person name="Stingl U."/>
        </authorList>
    </citation>
    <scope>NUCLEOTIDE SEQUENCE [LARGE SCALE GENOMIC DNA]</scope>
    <source>
        <strain evidence="2 3">DSM 2657</strain>
    </source>
</reference>
<evidence type="ECO:0000313" key="2">
    <source>
        <dbReference type="EMBL" id="KGK98006.1"/>
    </source>
</evidence>
<feature type="transmembrane region" description="Helical" evidence="1">
    <location>
        <begin position="12"/>
        <end position="32"/>
    </location>
</feature>
<protein>
    <submittedName>
        <fullName evidence="2">Uncharacterized protein</fullName>
    </submittedName>
</protein>
<keyword evidence="1" id="KW-0812">Transmembrane</keyword>
<keyword evidence="1" id="KW-1133">Transmembrane helix</keyword>
<comment type="caution">
    <text evidence="2">The sequence shown here is derived from an EMBL/GenBank/DDBJ whole genome shotgun (WGS) entry which is preliminary data.</text>
</comment>
<evidence type="ECO:0000313" key="3">
    <source>
        <dbReference type="Proteomes" id="UP000029859"/>
    </source>
</evidence>
<proteinExistence type="predicted"/>
<keyword evidence="1" id="KW-0472">Membrane</keyword>
<dbReference type="AlphaFoldDB" id="A0A099T1A9"/>
<name>A0A099T1A9_METMT</name>